<reference evidence="1" key="1">
    <citation type="submission" date="2018-02" db="EMBL/GenBank/DDBJ databases">
        <title>Rhizophora mucronata_Transcriptome.</title>
        <authorList>
            <person name="Meera S.P."/>
            <person name="Sreeshan A."/>
            <person name="Augustine A."/>
        </authorList>
    </citation>
    <scope>NUCLEOTIDE SEQUENCE</scope>
    <source>
        <tissue evidence="1">Leaf</tissue>
    </source>
</reference>
<name>A0A2P2MZQ4_RHIMU</name>
<evidence type="ECO:0000313" key="1">
    <source>
        <dbReference type="EMBL" id="MBX35697.1"/>
    </source>
</evidence>
<protein>
    <submittedName>
        <fullName evidence="1">Uncharacterized protein</fullName>
    </submittedName>
</protein>
<proteinExistence type="predicted"/>
<sequence>MYICCYFLLLFMVDSFLLCKLMRFCPLKSNE</sequence>
<dbReference type="EMBL" id="GGEC01055213">
    <property type="protein sequence ID" value="MBX35697.1"/>
    <property type="molecule type" value="Transcribed_RNA"/>
</dbReference>
<dbReference type="AlphaFoldDB" id="A0A2P2MZQ4"/>
<accession>A0A2P2MZQ4</accession>
<organism evidence="1">
    <name type="scientific">Rhizophora mucronata</name>
    <name type="common">Asiatic mangrove</name>
    <dbReference type="NCBI Taxonomy" id="61149"/>
    <lineage>
        <taxon>Eukaryota</taxon>
        <taxon>Viridiplantae</taxon>
        <taxon>Streptophyta</taxon>
        <taxon>Embryophyta</taxon>
        <taxon>Tracheophyta</taxon>
        <taxon>Spermatophyta</taxon>
        <taxon>Magnoliopsida</taxon>
        <taxon>eudicotyledons</taxon>
        <taxon>Gunneridae</taxon>
        <taxon>Pentapetalae</taxon>
        <taxon>rosids</taxon>
        <taxon>fabids</taxon>
        <taxon>Malpighiales</taxon>
        <taxon>Rhizophoraceae</taxon>
        <taxon>Rhizophora</taxon>
    </lineage>
</organism>